<evidence type="ECO:0000259" key="7">
    <source>
        <dbReference type="Pfam" id="PF13396"/>
    </source>
</evidence>
<protein>
    <recommendedName>
        <fullName evidence="7">Cardiolipin synthase N-terminal domain-containing protein</fullName>
    </recommendedName>
</protein>
<comment type="caution">
    <text evidence="8">The sequence shown here is derived from an EMBL/GenBank/DDBJ whole genome shotgun (WGS) entry which is preliminary data.</text>
</comment>
<keyword evidence="3 6" id="KW-0812">Transmembrane</keyword>
<evidence type="ECO:0000256" key="4">
    <source>
        <dbReference type="ARBA" id="ARBA00022989"/>
    </source>
</evidence>
<evidence type="ECO:0000256" key="2">
    <source>
        <dbReference type="ARBA" id="ARBA00022475"/>
    </source>
</evidence>
<name>A0ABQ2CLB0_9GAMM</name>
<reference evidence="9" key="1">
    <citation type="journal article" date="2019" name="Int. J. Syst. Evol. Microbiol.">
        <title>The Global Catalogue of Microorganisms (GCM) 10K type strain sequencing project: providing services to taxonomists for standard genome sequencing and annotation.</title>
        <authorList>
            <consortium name="The Broad Institute Genomics Platform"/>
            <consortium name="The Broad Institute Genome Sequencing Center for Infectious Disease"/>
            <person name="Wu L."/>
            <person name="Ma J."/>
        </authorList>
    </citation>
    <scope>NUCLEOTIDE SEQUENCE [LARGE SCALE GENOMIC DNA]</scope>
    <source>
        <strain evidence="9">JCM 11590</strain>
    </source>
</reference>
<evidence type="ECO:0000256" key="5">
    <source>
        <dbReference type="ARBA" id="ARBA00023136"/>
    </source>
</evidence>
<evidence type="ECO:0000256" key="1">
    <source>
        <dbReference type="ARBA" id="ARBA00004651"/>
    </source>
</evidence>
<proteinExistence type="predicted"/>
<dbReference type="InterPro" id="IPR027379">
    <property type="entry name" value="CLS_N"/>
</dbReference>
<keyword evidence="4 6" id="KW-1133">Transmembrane helix</keyword>
<keyword evidence="9" id="KW-1185">Reference proteome</keyword>
<dbReference type="RefSeq" id="WP_229710311.1">
    <property type="nucleotide sequence ID" value="NZ_BMNN01000001.1"/>
</dbReference>
<feature type="transmembrane region" description="Helical" evidence="6">
    <location>
        <begin position="38"/>
        <end position="55"/>
    </location>
</feature>
<keyword evidence="5 6" id="KW-0472">Membrane</keyword>
<sequence length="61" mass="6747">MNIRFFIVMGGLALLLMSLAAISSVAESGASRGEKARWVLIVALLPLLGWAFWWFKGPRRA</sequence>
<keyword evidence="2" id="KW-1003">Cell membrane</keyword>
<dbReference type="EMBL" id="BMNN01000001">
    <property type="protein sequence ID" value="GGI94503.1"/>
    <property type="molecule type" value="Genomic_DNA"/>
</dbReference>
<evidence type="ECO:0000313" key="8">
    <source>
        <dbReference type="EMBL" id="GGI94503.1"/>
    </source>
</evidence>
<dbReference type="Pfam" id="PF13396">
    <property type="entry name" value="PLDc_N"/>
    <property type="match status" value="1"/>
</dbReference>
<evidence type="ECO:0000313" key="9">
    <source>
        <dbReference type="Proteomes" id="UP000633263"/>
    </source>
</evidence>
<accession>A0ABQ2CLB0</accession>
<organism evidence="8 9">
    <name type="scientific">Halopseudomonas pertucinogena</name>
    <dbReference type="NCBI Taxonomy" id="86175"/>
    <lineage>
        <taxon>Bacteria</taxon>
        <taxon>Pseudomonadati</taxon>
        <taxon>Pseudomonadota</taxon>
        <taxon>Gammaproteobacteria</taxon>
        <taxon>Pseudomonadales</taxon>
        <taxon>Pseudomonadaceae</taxon>
        <taxon>Halopseudomonas</taxon>
    </lineage>
</organism>
<gene>
    <name evidence="8" type="ORF">GCM10009083_08850</name>
</gene>
<evidence type="ECO:0000256" key="6">
    <source>
        <dbReference type="SAM" id="Phobius"/>
    </source>
</evidence>
<dbReference type="Proteomes" id="UP000633263">
    <property type="component" value="Unassembled WGS sequence"/>
</dbReference>
<evidence type="ECO:0000256" key="3">
    <source>
        <dbReference type="ARBA" id="ARBA00022692"/>
    </source>
</evidence>
<comment type="subcellular location">
    <subcellularLocation>
        <location evidence="1">Cell membrane</location>
        <topology evidence="1">Multi-pass membrane protein</topology>
    </subcellularLocation>
</comment>
<feature type="domain" description="Cardiolipin synthase N-terminal" evidence="7">
    <location>
        <begin position="21"/>
        <end position="57"/>
    </location>
</feature>